<dbReference type="SUPFAM" id="SSF111331">
    <property type="entry name" value="NAD kinase/diacylglycerol kinase-like"/>
    <property type="match status" value="1"/>
</dbReference>
<feature type="compositionally biased region" description="Basic and acidic residues" evidence="8">
    <location>
        <begin position="394"/>
        <end position="415"/>
    </location>
</feature>
<dbReference type="GO" id="GO:0071363">
    <property type="term" value="P:cellular response to growth factor stimulus"/>
    <property type="evidence" value="ECO:0007669"/>
    <property type="project" value="TreeGrafter"/>
</dbReference>
<sequence length="545" mass="58790">MAARAPPSRELRAEFTDPVDEEVKLAVTLTDSSLTVRRISLLPSSPSLSSSSPTSATSSSSPSLSSPLVLSLSDCVGCLACVARDEDGGDGGALVCAYFYPRVRRRWAGGVARAAARHRVEQRLRVARGGDAAAELREAERWAGAVTRTAARHAALAHGGHYSQVCRMRRLMVLVNPLSGKGQAMALYTGPIHRMLTEAAVPHTLITTDYQNHARELVRNADLSQWSAIVILSGDGLLFEVINGLMEREDWEEAIQTPLGILPGGSGNAVAASVHHYTEAGAVFGEDLLLSCGFVLCKGLVCPMDLLSVRLSSGPRLFSFLSLAWGFVADVDIESEKYRPVGAVRFLVGALVRLASLRSYQGRLSFLLAADESSSVTATTNPSSLPGSTFCSSREQHSLQRDPATRTDPKEHGPVDDLMTPLGEPVPTDWTVVEERDFVLVLAMCHSHLAEDLMVAPDARPDDGHIHLFYVTAGVSRPALLRLFLAMEKGTHLTGESPHLVYRRVRALRLEPVTRPGVITVDGEQVEYGPVQAQVHRGCARIISG</sequence>
<keyword evidence="3" id="KW-0547">Nucleotide-binding</keyword>
<dbReference type="InterPro" id="IPR045540">
    <property type="entry name" value="YegS/DAGK_C"/>
</dbReference>
<accession>A0A3B1K3R4</accession>
<dbReference type="GO" id="GO:0016020">
    <property type="term" value="C:membrane"/>
    <property type="evidence" value="ECO:0007669"/>
    <property type="project" value="TreeGrafter"/>
</dbReference>
<dbReference type="GO" id="GO:0008481">
    <property type="term" value="F:sphingosine kinase activity"/>
    <property type="evidence" value="ECO:0007669"/>
    <property type="project" value="UniProtKB-EC"/>
</dbReference>
<comment type="subcellular location">
    <subcellularLocation>
        <location evidence="1">Endomembrane system</location>
    </subcellularLocation>
</comment>
<keyword evidence="4" id="KW-0418">Kinase</keyword>
<reference evidence="11" key="2">
    <citation type="journal article" date="2014" name="Nat. Commun.">
        <title>The cavefish genome reveals candidate genes for eye loss.</title>
        <authorList>
            <person name="McGaugh S.E."/>
            <person name="Gross J.B."/>
            <person name="Aken B."/>
            <person name="Blin M."/>
            <person name="Borowsky R."/>
            <person name="Chalopin D."/>
            <person name="Hinaux H."/>
            <person name="Jeffery W.R."/>
            <person name="Keene A."/>
            <person name="Ma L."/>
            <person name="Minx P."/>
            <person name="Murphy D."/>
            <person name="O'Quin K.E."/>
            <person name="Retaux S."/>
            <person name="Rohner N."/>
            <person name="Searle S.M."/>
            <person name="Stahl B.A."/>
            <person name="Tabin C."/>
            <person name="Volff J.N."/>
            <person name="Yoshizawa M."/>
            <person name="Warren W.C."/>
        </authorList>
    </citation>
    <scope>NUCLEOTIDE SEQUENCE [LARGE SCALE GENOMIC DNA]</scope>
    <source>
        <strain evidence="11">female</strain>
    </source>
</reference>
<evidence type="ECO:0000256" key="5">
    <source>
        <dbReference type="ARBA" id="ARBA00022840"/>
    </source>
</evidence>
<dbReference type="STRING" id="7994.ENSAMXP00000049282"/>
<evidence type="ECO:0000256" key="6">
    <source>
        <dbReference type="ARBA" id="ARBA00023136"/>
    </source>
</evidence>
<protein>
    <recommendedName>
        <fullName evidence="7">sphingosine kinase</fullName>
        <ecNumber evidence="7">2.7.1.91</ecNumber>
    </recommendedName>
</protein>
<dbReference type="GO" id="GO:0012505">
    <property type="term" value="C:endomembrane system"/>
    <property type="evidence" value="ECO:0007669"/>
    <property type="project" value="UniProtKB-SubCell"/>
</dbReference>
<dbReference type="Proteomes" id="UP000018467">
    <property type="component" value="Unassembled WGS sequence"/>
</dbReference>
<dbReference type="Pfam" id="PF19279">
    <property type="entry name" value="YegS_C"/>
    <property type="match status" value="1"/>
</dbReference>
<evidence type="ECO:0000259" key="9">
    <source>
        <dbReference type="PROSITE" id="PS50146"/>
    </source>
</evidence>
<organism evidence="10 11">
    <name type="scientific">Astyanax mexicanus</name>
    <name type="common">Blind cave fish</name>
    <name type="synonym">Astyanax fasciatus mexicanus</name>
    <dbReference type="NCBI Taxonomy" id="7994"/>
    <lineage>
        <taxon>Eukaryota</taxon>
        <taxon>Metazoa</taxon>
        <taxon>Chordata</taxon>
        <taxon>Craniata</taxon>
        <taxon>Vertebrata</taxon>
        <taxon>Euteleostomi</taxon>
        <taxon>Actinopterygii</taxon>
        <taxon>Neopterygii</taxon>
        <taxon>Teleostei</taxon>
        <taxon>Ostariophysi</taxon>
        <taxon>Characiformes</taxon>
        <taxon>Characoidei</taxon>
        <taxon>Acestrorhamphidae</taxon>
        <taxon>Acestrorhamphinae</taxon>
        <taxon>Astyanax</taxon>
    </lineage>
</organism>
<dbReference type="InterPro" id="IPR001206">
    <property type="entry name" value="Diacylglycerol_kinase_cat_dom"/>
</dbReference>
<evidence type="ECO:0000256" key="1">
    <source>
        <dbReference type="ARBA" id="ARBA00004308"/>
    </source>
</evidence>
<dbReference type="GO" id="GO:0046512">
    <property type="term" value="P:sphingosine biosynthetic process"/>
    <property type="evidence" value="ECO:0007669"/>
    <property type="project" value="TreeGrafter"/>
</dbReference>
<reference evidence="10" key="4">
    <citation type="submission" date="2025-09" db="UniProtKB">
        <authorList>
            <consortium name="Ensembl"/>
        </authorList>
    </citation>
    <scope>IDENTIFICATION</scope>
</reference>
<dbReference type="InParanoid" id="A0A3B1K3R4"/>
<dbReference type="OrthoDB" id="5353557at2759"/>
<dbReference type="InterPro" id="IPR050187">
    <property type="entry name" value="Lipid_Phosphate_FormReg"/>
</dbReference>
<evidence type="ECO:0000256" key="4">
    <source>
        <dbReference type="ARBA" id="ARBA00022777"/>
    </source>
</evidence>
<dbReference type="Gene3D" id="2.60.200.40">
    <property type="match status" value="1"/>
</dbReference>
<dbReference type="AlphaFoldDB" id="A0A3B1K3R4"/>
<dbReference type="GO" id="GO:0005737">
    <property type="term" value="C:cytoplasm"/>
    <property type="evidence" value="ECO:0007669"/>
    <property type="project" value="UniProtKB-ARBA"/>
</dbReference>
<dbReference type="PROSITE" id="PS50146">
    <property type="entry name" value="DAGK"/>
    <property type="match status" value="1"/>
</dbReference>
<keyword evidence="11" id="KW-1185">Reference proteome</keyword>
<reference evidence="10" key="3">
    <citation type="submission" date="2025-08" db="UniProtKB">
        <authorList>
            <consortium name="Ensembl"/>
        </authorList>
    </citation>
    <scope>IDENTIFICATION</scope>
</reference>
<evidence type="ECO:0000256" key="3">
    <source>
        <dbReference type="ARBA" id="ARBA00022741"/>
    </source>
</evidence>
<feature type="domain" description="DAGKc" evidence="9">
    <location>
        <begin position="166"/>
        <end position="313"/>
    </location>
</feature>
<dbReference type="Gene3D" id="3.40.50.10330">
    <property type="entry name" value="Probable inorganic polyphosphate/atp-NAD kinase, domain 1"/>
    <property type="match status" value="1"/>
</dbReference>
<keyword evidence="6" id="KW-0472">Membrane</keyword>
<evidence type="ECO:0000313" key="10">
    <source>
        <dbReference type="Ensembl" id="ENSAMXP00000049282.1"/>
    </source>
</evidence>
<dbReference type="EC" id="2.7.1.91" evidence="7"/>
<evidence type="ECO:0000256" key="8">
    <source>
        <dbReference type="SAM" id="MobiDB-lite"/>
    </source>
</evidence>
<proteinExistence type="predicted"/>
<reference evidence="11" key="1">
    <citation type="submission" date="2013-03" db="EMBL/GenBank/DDBJ databases">
        <authorList>
            <person name="Jeffery W."/>
            <person name="Warren W."/>
            <person name="Wilson R.K."/>
        </authorList>
    </citation>
    <scope>NUCLEOTIDE SEQUENCE</scope>
    <source>
        <strain evidence="11">female</strain>
    </source>
</reference>
<evidence type="ECO:0000256" key="7">
    <source>
        <dbReference type="ARBA" id="ARBA00044037"/>
    </source>
</evidence>
<feature type="compositionally biased region" description="Polar residues" evidence="8">
    <location>
        <begin position="376"/>
        <end position="393"/>
    </location>
</feature>
<dbReference type="GO" id="GO:0005524">
    <property type="term" value="F:ATP binding"/>
    <property type="evidence" value="ECO:0007669"/>
    <property type="project" value="UniProtKB-KW"/>
</dbReference>
<name>A0A3B1K3R4_ASTMX</name>
<dbReference type="GeneTree" id="ENSGT00940000157864"/>
<dbReference type="InterPro" id="IPR017438">
    <property type="entry name" value="ATP-NAD_kinase_N"/>
</dbReference>
<dbReference type="PANTHER" id="PTHR12358">
    <property type="entry name" value="SPHINGOSINE KINASE"/>
    <property type="match status" value="1"/>
</dbReference>
<evidence type="ECO:0000313" key="11">
    <source>
        <dbReference type="Proteomes" id="UP000018467"/>
    </source>
</evidence>
<feature type="region of interest" description="Disordered" evidence="8">
    <location>
        <begin position="44"/>
        <end position="64"/>
    </location>
</feature>
<dbReference type="InterPro" id="IPR016064">
    <property type="entry name" value="NAD/diacylglycerol_kinase_sf"/>
</dbReference>
<keyword evidence="2" id="KW-0808">Transferase</keyword>
<dbReference type="Ensembl" id="ENSAMXT00000056599.1">
    <property type="protein sequence ID" value="ENSAMXP00000049282.1"/>
    <property type="gene ID" value="ENSAMXG00000041303.1"/>
</dbReference>
<dbReference type="PANTHER" id="PTHR12358:SF47">
    <property type="entry name" value="SPHINGOSINE KINASE 1"/>
    <property type="match status" value="1"/>
</dbReference>
<dbReference type="FunFam" id="3.40.50.10330:FF:000005">
    <property type="entry name" value="Sphingosine kinase 2"/>
    <property type="match status" value="1"/>
</dbReference>
<keyword evidence="5" id="KW-0067">ATP-binding</keyword>
<dbReference type="SMART" id="SM00046">
    <property type="entry name" value="DAGKc"/>
    <property type="match status" value="1"/>
</dbReference>
<dbReference type="Pfam" id="PF00781">
    <property type="entry name" value="DAGK_cat"/>
    <property type="match status" value="1"/>
</dbReference>
<dbReference type="Bgee" id="ENSAMXG00000041303">
    <property type="expression patterns" value="Expressed in testis and 2 other cell types or tissues"/>
</dbReference>
<evidence type="ECO:0000256" key="2">
    <source>
        <dbReference type="ARBA" id="ARBA00022679"/>
    </source>
</evidence>
<feature type="region of interest" description="Disordered" evidence="8">
    <location>
        <begin position="376"/>
        <end position="421"/>
    </location>
</feature>
<dbReference type="GO" id="GO:0043066">
    <property type="term" value="P:negative regulation of apoptotic process"/>
    <property type="evidence" value="ECO:0007669"/>
    <property type="project" value="TreeGrafter"/>
</dbReference>